<keyword evidence="4" id="KW-1185">Reference proteome</keyword>
<dbReference type="PANTHER" id="PTHR43428">
    <property type="entry name" value="ARSENATE REDUCTASE"/>
    <property type="match status" value="1"/>
</dbReference>
<feature type="domain" description="Phosphotyrosine protein phosphatase I" evidence="2">
    <location>
        <begin position="2"/>
        <end position="137"/>
    </location>
</feature>
<protein>
    <submittedName>
        <fullName evidence="3">Arsenate reductase ArsC</fullName>
    </submittedName>
</protein>
<evidence type="ECO:0000313" key="3">
    <source>
        <dbReference type="EMBL" id="QCW83177.1"/>
    </source>
</evidence>
<dbReference type="InterPro" id="IPR036196">
    <property type="entry name" value="Ptyr_pPase_sf"/>
</dbReference>
<organism evidence="3 4">
    <name type="scientific">Methylotuvimicrobium buryatense</name>
    <name type="common">Methylomicrobium buryatense</name>
    <dbReference type="NCBI Taxonomy" id="95641"/>
    <lineage>
        <taxon>Bacteria</taxon>
        <taxon>Pseudomonadati</taxon>
        <taxon>Pseudomonadota</taxon>
        <taxon>Gammaproteobacteria</taxon>
        <taxon>Methylococcales</taxon>
        <taxon>Methylococcaceae</taxon>
        <taxon>Methylotuvimicrobium</taxon>
    </lineage>
</organism>
<sequence length="159" mass="17509">MLNILIVCTGNSCRSVMGEALFNHHGQGRIQAFSAGSHPIGRINQGALATLKRHGLPTEGYQSQSWEDFEHQPMDIVITVCDSAHGETCPVYLTKAVRAHWGVSDPGHVEGSEEEKIAAFEQTFATLELRVKTMLELPLEAMPRDELTRKLNEIGQLSA</sequence>
<dbReference type="OrthoDB" id="9793058at2"/>
<dbReference type="Proteomes" id="UP000305881">
    <property type="component" value="Chromosome"/>
</dbReference>
<evidence type="ECO:0000313" key="4">
    <source>
        <dbReference type="Proteomes" id="UP000305881"/>
    </source>
</evidence>
<dbReference type="RefSeq" id="WP_017838954.1">
    <property type="nucleotide sequence ID" value="NZ_CP035467.1"/>
</dbReference>
<evidence type="ECO:0000259" key="2">
    <source>
        <dbReference type="SMART" id="SM00226"/>
    </source>
</evidence>
<proteinExistence type="predicted"/>
<dbReference type="SMART" id="SM00226">
    <property type="entry name" value="LMWPc"/>
    <property type="match status" value="1"/>
</dbReference>
<dbReference type="Gene3D" id="3.40.50.2300">
    <property type="match status" value="1"/>
</dbReference>
<dbReference type="STRING" id="675511.GCA_000341735_00305"/>
<reference evidence="4" key="1">
    <citation type="journal article" date="2019" name="J. Bacteriol.">
        <title>A Mutagenic Screen Identifies a TonB-Dependent Receptor Required for the Lanthanide Metal Switch in the Type I Methanotroph 'Methylotuvimicrobium buryatense' 5GB1C.</title>
        <authorList>
            <person name="Groom J.D."/>
            <person name="Ford S.M."/>
            <person name="Pesesky M.W."/>
            <person name="Lidstrom M.E."/>
        </authorList>
    </citation>
    <scope>NUCLEOTIDE SEQUENCE [LARGE SCALE GENOMIC DNA]</scope>
    <source>
        <strain evidence="4">5GB1C</strain>
    </source>
</reference>
<gene>
    <name evidence="3" type="ORF">EQU24_13715</name>
</gene>
<dbReference type="SUPFAM" id="SSF52788">
    <property type="entry name" value="Phosphotyrosine protein phosphatases I"/>
    <property type="match status" value="1"/>
</dbReference>
<dbReference type="EMBL" id="CP035467">
    <property type="protein sequence ID" value="QCW83177.1"/>
    <property type="molecule type" value="Genomic_DNA"/>
</dbReference>
<dbReference type="PANTHER" id="PTHR43428:SF1">
    <property type="entry name" value="ARSENATE REDUCTASE"/>
    <property type="match status" value="1"/>
</dbReference>
<dbReference type="GO" id="GO:0046685">
    <property type="term" value="P:response to arsenic-containing substance"/>
    <property type="evidence" value="ECO:0007669"/>
    <property type="project" value="UniProtKB-KW"/>
</dbReference>
<dbReference type="Pfam" id="PF01451">
    <property type="entry name" value="LMWPc"/>
    <property type="match status" value="1"/>
</dbReference>
<accession>A0A4P9UPI4</accession>
<dbReference type="KEGG" id="mbur:EQU24_13715"/>
<name>A0A4P9UPI4_METBY</name>
<dbReference type="InterPro" id="IPR023485">
    <property type="entry name" value="Ptyr_pPase"/>
</dbReference>
<evidence type="ECO:0000256" key="1">
    <source>
        <dbReference type="ARBA" id="ARBA00022849"/>
    </source>
</evidence>
<keyword evidence="1" id="KW-0059">Arsenical resistance</keyword>
<dbReference type="CDD" id="cd16345">
    <property type="entry name" value="LMWP_ArsC"/>
    <property type="match status" value="1"/>
</dbReference>
<dbReference type="AlphaFoldDB" id="A0A4P9UPI4"/>